<name>A0A1G2TYA7_9BACT</name>
<evidence type="ECO:0000256" key="1">
    <source>
        <dbReference type="SAM" id="Phobius"/>
    </source>
</evidence>
<feature type="signal peptide" evidence="2">
    <location>
        <begin position="1"/>
        <end position="20"/>
    </location>
</feature>
<keyword evidence="2" id="KW-0732">Signal</keyword>
<gene>
    <name evidence="3" type="ORF">A3A90_00600</name>
</gene>
<feature type="transmembrane region" description="Helical" evidence="1">
    <location>
        <begin position="98"/>
        <end position="119"/>
    </location>
</feature>
<evidence type="ECO:0000313" key="3">
    <source>
        <dbReference type="EMBL" id="OHB02288.1"/>
    </source>
</evidence>
<dbReference type="AlphaFoldDB" id="A0A1G2TYA7"/>
<sequence>MKKFFFFTFLGTILPTMVMAQNISESISNDGVAYASVFADNFSLLLSIVIGIIATFFVFRVARKLGGGLFGLVLNYIGIGMLFVVLGTIVMVVDKWVLYFWVNVSSTVFFAIGYIFMVIGANKLFKGIMNT</sequence>
<evidence type="ECO:0000256" key="2">
    <source>
        <dbReference type="SAM" id="SignalP"/>
    </source>
</evidence>
<feature type="transmembrane region" description="Helical" evidence="1">
    <location>
        <begin position="44"/>
        <end position="62"/>
    </location>
</feature>
<reference evidence="3 4" key="1">
    <citation type="journal article" date="2016" name="Nat. Commun.">
        <title>Thousands of microbial genomes shed light on interconnected biogeochemical processes in an aquifer system.</title>
        <authorList>
            <person name="Anantharaman K."/>
            <person name="Brown C.T."/>
            <person name="Hug L.A."/>
            <person name="Sharon I."/>
            <person name="Castelle C.J."/>
            <person name="Probst A.J."/>
            <person name="Thomas B.C."/>
            <person name="Singh A."/>
            <person name="Wilkins M.J."/>
            <person name="Karaoz U."/>
            <person name="Brodie E.L."/>
            <person name="Williams K.H."/>
            <person name="Hubbard S.S."/>
            <person name="Banfield J.F."/>
        </authorList>
    </citation>
    <scope>NUCLEOTIDE SEQUENCE [LARGE SCALE GENOMIC DNA]</scope>
</reference>
<organism evidence="3 4">
    <name type="scientific">Candidatus Zambryskibacteria bacterium RIFCSPLOWO2_01_FULL_35_19</name>
    <dbReference type="NCBI Taxonomy" id="1802757"/>
    <lineage>
        <taxon>Bacteria</taxon>
        <taxon>Candidatus Zambryskiibacteriota</taxon>
    </lineage>
</organism>
<dbReference type="EMBL" id="MHWA01000004">
    <property type="protein sequence ID" value="OHB02288.1"/>
    <property type="molecule type" value="Genomic_DNA"/>
</dbReference>
<feature type="chain" id="PRO_5009584631" evidence="2">
    <location>
        <begin position="21"/>
        <end position="131"/>
    </location>
</feature>
<accession>A0A1G2TYA7</accession>
<dbReference type="Proteomes" id="UP000178404">
    <property type="component" value="Unassembled WGS sequence"/>
</dbReference>
<protein>
    <submittedName>
        <fullName evidence="3">Uncharacterized protein</fullName>
    </submittedName>
</protein>
<comment type="caution">
    <text evidence="3">The sequence shown here is derived from an EMBL/GenBank/DDBJ whole genome shotgun (WGS) entry which is preliminary data.</text>
</comment>
<keyword evidence="1" id="KW-1133">Transmembrane helix</keyword>
<keyword evidence="1" id="KW-0472">Membrane</keyword>
<evidence type="ECO:0000313" key="4">
    <source>
        <dbReference type="Proteomes" id="UP000178404"/>
    </source>
</evidence>
<feature type="transmembrane region" description="Helical" evidence="1">
    <location>
        <begin position="69"/>
        <end position="92"/>
    </location>
</feature>
<proteinExistence type="predicted"/>
<keyword evidence="1" id="KW-0812">Transmembrane</keyword>